<reference evidence="1 2" key="1">
    <citation type="submission" date="2024-09" db="EMBL/GenBank/DDBJ databases">
        <authorList>
            <person name="Sun Q."/>
            <person name="Mori K."/>
        </authorList>
    </citation>
    <scope>NUCLEOTIDE SEQUENCE [LARGE SCALE GENOMIC DNA]</scope>
    <source>
        <strain evidence="1 2">TBRC 1432</strain>
    </source>
</reference>
<accession>A0ABV6N781</accession>
<dbReference type="RefSeq" id="WP_273943857.1">
    <property type="nucleotide sequence ID" value="NZ_CP097263.1"/>
</dbReference>
<name>A0ABV6N781_9PSEU</name>
<sequence>MTAVLDDFDLDIRIGDALGRLAVMQRETEDCSTEIACETDSGLGCGPVRSQDICPTESCHPQTRCC</sequence>
<protein>
    <recommendedName>
        <fullName evidence="3">FxLD family lantipeptide</fullName>
    </recommendedName>
</protein>
<evidence type="ECO:0008006" key="3">
    <source>
        <dbReference type="Google" id="ProtNLM"/>
    </source>
</evidence>
<dbReference type="Proteomes" id="UP001589810">
    <property type="component" value="Unassembled WGS sequence"/>
</dbReference>
<dbReference type="EMBL" id="JBHLUD010000016">
    <property type="protein sequence ID" value="MFC0548453.1"/>
    <property type="molecule type" value="Genomic_DNA"/>
</dbReference>
<keyword evidence="2" id="KW-1185">Reference proteome</keyword>
<evidence type="ECO:0000313" key="1">
    <source>
        <dbReference type="EMBL" id="MFC0548453.1"/>
    </source>
</evidence>
<organism evidence="1 2">
    <name type="scientific">Kutzneria chonburiensis</name>
    <dbReference type="NCBI Taxonomy" id="1483604"/>
    <lineage>
        <taxon>Bacteria</taxon>
        <taxon>Bacillati</taxon>
        <taxon>Actinomycetota</taxon>
        <taxon>Actinomycetes</taxon>
        <taxon>Pseudonocardiales</taxon>
        <taxon>Pseudonocardiaceae</taxon>
        <taxon>Kutzneria</taxon>
    </lineage>
</organism>
<evidence type="ECO:0000313" key="2">
    <source>
        <dbReference type="Proteomes" id="UP001589810"/>
    </source>
</evidence>
<proteinExistence type="predicted"/>
<gene>
    <name evidence="1" type="ORF">ACFFH7_43590</name>
</gene>
<comment type="caution">
    <text evidence="1">The sequence shown here is derived from an EMBL/GenBank/DDBJ whole genome shotgun (WGS) entry which is preliminary data.</text>
</comment>